<feature type="region of interest" description="Disordered" evidence="2">
    <location>
        <begin position="157"/>
        <end position="177"/>
    </location>
</feature>
<dbReference type="AlphaFoldDB" id="A0A7I4Z370"/>
<dbReference type="Proteomes" id="UP000025227">
    <property type="component" value="Unplaced"/>
</dbReference>
<protein>
    <submittedName>
        <fullName evidence="4">Gag_pre-integrs domain-containing protein</fullName>
    </submittedName>
</protein>
<organism evidence="3 4">
    <name type="scientific">Haemonchus contortus</name>
    <name type="common">Barber pole worm</name>
    <dbReference type="NCBI Taxonomy" id="6289"/>
    <lineage>
        <taxon>Eukaryota</taxon>
        <taxon>Metazoa</taxon>
        <taxon>Ecdysozoa</taxon>
        <taxon>Nematoda</taxon>
        <taxon>Chromadorea</taxon>
        <taxon>Rhabditida</taxon>
        <taxon>Rhabditina</taxon>
        <taxon>Rhabditomorpha</taxon>
        <taxon>Strongyloidea</taxon>
        <taxon>Trichostrongylidae</taxon>
        <taxon>Haemonchus</taxon>
    </lineage>
</organism>
<dbReference type="OrthoDB" id="5866826at2759"/>
<evidence type="ECO:0000256" key="1">
    <source>
        <dbReference type="SAM" id="Coils"/>
    </source>
</evidence>
<dbReference type="OMA" id="VWHELIL"/>
<evidence type="ECO:0000313" key="4">
    <source>
        <dbReference type="WBParaSite" id="HCON_00178910-00001"/>
    </source>
</evidence>
<name>A0A7I4Z370_HAECO</name>
<accession>A0A7I4Z370</accession>
<dbReference type="PANTHER" id="PTHR22954">
    <property type="entry name" value="RETROVIRAL PROTEASE-RELATED"/>
    <property type="match status" value="1"/>
</dbReference>
<keyword evidence="3" id="KW-1185">Reference proteome</keyword>
<proteinExistence type="predicted"/>
<keyword evidence="1" id="KW-0175">Coiled coil</keyword>
<dbReference type="Pfam" id="PF03564">
    <property type="entry name" value="DUF1759"/>
    <property type="match status" value="1"/>
</dbReference>
<reference evidence="4" key="1">
    <citation type="submission" date="2020-12" db="UniProtKB">
        <authorList>
            <consortium name="WormBaseParasite"/>
        </authorList>
    </citation>
    <scope>IDENTIFICATION</scope>
    <source>
        <strain evidence="4">MHco3</strain>
    </source>
</reference>
<feature type="compositionally biased region" description="Low complexity" evidence="2">
    <location>
        <begin position="166"/>
        <end position="177"/>
    </location>
</feature>
<evidence type="ECO:0000313" key="3">
    <source>
        <dbReference type="Proteomes" id="UP000025227"/>
    </source>
</evidence>
<feature type="coiled-coil region" evidence="1">
    <location>
        <begin position="55"/>
        <end position="82"/>
    </location>
</feature>
<evidence type="ECO:0000256" key="2">
    <source>
        <dbReference type="SAM" id="MobiDB-lite"/>
    </source>
</evidence>
<dbReference type="WBParaSite" id="HCON_00178910-00001">
    <property type="protein sequence ID" value="HCON_00178910-00001"/>
    <property type="gene ID" value="HCON_00178910"/>
</dbReference>
<dbReference type="InterPro" id="IPR005312">
    <property type="entry name" value="DUF1759"/>
</dbReference>
<dbReference type="PANTHER" id="PTHR22954:SF3">
    <property type="entry name" value="PROTEIN CBG08539"/>
    <property type="match status" value="1"/>
</dbReference>
<sequence>MALHFYKKPIISSANILKDLTTRYGSYTSRSEYPTVDKQAYDNCKSTIALLQSGIRLLKEGQEKLNNLYSEIREEYKACKNKSERKDIMLEIEQIEEESNIHSIIADADRLVYMLEARLDEARCARDKMAIDLGYISHSASILQSIDVDERECVNANPEQNSGNNTKITTESSTPPITTVEGNIAQATPQTTCRSVKPPQVSLPKFHGSAEEFPEYWAIFETLVHNSPDLAVMEKILLLKESLMGKAQNSIKGIRLIPDNYDWIIETLHKNYLNQPTNRAQIVRKLINMKPAANTAEGCSTVFDNIQVLVHQMISAGHDVRRTCEPVWHELILAKFPRDIVKPVLLNGRSKDQQTVEDPVKGRNQCDTVY</sequence>